<dbReference type="InterPro" id="IPR018391">
    <property type="entry name" value="PQQ_b-propeller_rpt"/>
</dbReference>
<dbReference type="SUPFAM" id="SSF50998">
    <property type="entry name" value="Quinoprotein alcohol dehydrogenase-like"/>
    <property type="match status" value="2"/>
</dbReference>
<organism evidence="3 4">
    <name type="scientific">Haloplanus vescus</name>
    <dbReference type="NCBI Taxonomy" id="555874"/>
    <lineage>
        <taxon>Archaea</taxon>
        <taxon>Methanobacteriati</taxon>
        <taxon>Methanobacteriota</taxon>
        <taxon>Stenosarchaea group</taxon>
        <taxon>Halobacteria</taxon>
        <taxon>Halobacteriales</taxon>
        <taxon>Haloferacaceae</taxon>
        <taxon>Haloplanus</taxon>
    </lineage>
</organism>
<dbReference type="STRING" id="555874.SAMN04488065_0281"/>
<feature type="domain" description="Pyrrolo-quinoline quinone repeat" evidence="2">
    <location>
        <begin position="74"/>
        <end position="209"/>
    </location>
</feature>
<feature type="region of interest" description="Disordered" evidence="1">
    <location>
        <begin position="32"/>
        <end position="75"/>
    </location>
</feature>
<dbReference type="InterPro" id="IPR015943">
    <property type="entry name" value="WD40/YVTN_repeat-like_dom_sf"/>
</dbReference>
<gene>
    <name evidence="3" type="ORF">SAMN04488065_0281</name>
</gene>
<evidence type="ECO:0000313" key="3">
    <source>
        <dbReference type="EMBL" id="SDZ78388.1"/>
    </source>
</evidence>
<evidence type="ECO:0000313" key="4">
    <source>
        <dbReference type="Proteomes" id="UP000236755"/>
    </source>
</evidence>
<dbReference type="OrthoDB" id="8638at2157"/>
<proteinExistence type="predicted"/>
<dbReference type="PROSITE" id="PS51257">
    <property type="entry name" value="PROKAR_LIPOPROTEIN"/>
    <property type="match status" value="1"/>
</dbReference>
<dbReference type="AlphaFoldDB" id="A0A1H3VWF1"/>
<keyword evidence="4" id="KW-1185">Reference proteome</keyword>
<dbReference type="Pfam" id="PF13360">
    <property type="entry name" value="PQQ_2"/>
    <property type="match status" value="1"/>
</dbReference>
<accession>A0A1H3VWF1</accession>
<dbReference type="InterPro" id="IPR006311">
    <property type="entry name" value="TAT_signal"/>
</dbReference>
<dbReference type="Proteomes" id="UP000236755">
    <property type="component" value="Unassembled WGS sequence"/>
</dbReference>
<dbReference type="PANTHER" id="PTHR34512">
    <property type="entry name" value="CELL SURFACE PROTEIN"/>
    <property type="match status" value="1"/>
</dbReference>
<dbReference type="EMBL" id="FNQT01000001">
    <property type="protein sequence ID" value="SDZ78388.1"/>
    <property type="molecule type" value="Genomic_DNA"/>
</dbReference>
<sequence length="426" mass="45051">MRPHSRRRVLQLGAAAGTFALAGCLEGNRSARAPAQRRIGHATQPPDGTWPSAGYDARNTRTNPSASPPRSDPATVWSAPLSGVVSALVVGPEYVYASTDAETVALARDGDEGWRVGVGGDALAYHAGRVYVSGDTLRALDAASGAERWRSFTGDASPGAVYETSGTVYVTGRTHVYGVHPDSGARRWDVETARYPSIVADDARVGVLTSDRIQFVAPGETVDGLLRDPGPRTSESVRLGWSPEVYSGVLTDDALFVPQYGDRLADTNATVRRYDLPLEDDRWMTPYTWAGIGTIAVDEDRVYASPYRATTDPPDGSLVALDRQRGTQRWRYDGAMLGPPAVGGDTVVAGGADPGSPSVCVSTANTTPDCPPAEGPAETGVLHAFDAATGEQLWTIRPGASYGGYPVALVGDRVYYGDGEGVHVLE</sequence>
<name>A0A1H3VWF1_9EURY</name>
<dbReference type="Gene3D" id="2.40.10.480">
    <property type="match status" value="1"/>
</dbReference>
<protein>
    <submittedName>
        <fullName evidence="3">Outer membrane protein assembly factor BamB, contains PQQ-like beta-propeller repeat</fullName>
    </submittedName>
</protein>
<dbReference type="PANTHER" id="PTHR34512:SF30">
    <property type="entry name" value="OUTER MEMBRANE PROTEIN ASSEMBLY FACTOR BAMB"/>
    <property type="match status" value="1"/>
</dbReference>
<dbReference type="SMART" id="SM00564">
    <property type="entry name" value="PQQ"/>
    <property type="match status" value="4"/>
</dbReference>
<dbReference type="InterPro" id="IPR002372">
    <property type="entry name" value="PQQ_rpt_dom"/>
</dbReference>
<dbReference type="RefSeq" id="WP_092630310.1">
    <property type="nucleotide sequence ID" value="NZ_FNQT01000001.1"/>
</dbReference>
<dbReference type="Gene3D" id="2.130.10.10">
    <property type="entry name" value="YVTN repeat-like/Quinoprotein amine dehydrogenase"/>
    <property type="match status" value="1"/>
</dbReference>
<reference evidence="3 4" key="1">
    <citation type="submission" date="2016-10" db="EMBL/GenBank/DDBJ databases">
        <authorList>
            <person name="de Groot N.N."/>
        </authorList>
    </citation>
    <scope>NUCLEOTIDE SEQUENCE [LARGE SCALE GENOMIC DNA]</scope>
    <source>
        <strain evidence="3 4">CGMCC 1.8712</strain>
    </source>
</reference>
<evidence type="ECO:0000256" key="1">
    <source>
        <dbReference type="SAM" id="MobiDB-lite"/>
    </source>
</evidence>
<evidence type="ECO:0000259" key="2">
    <source>
        <dbReference type="Pfam" id="PF13360"/>
    </source>
</evidence>
<dbReference type="PROSITE" id="PS51318">
    <property type="entry name" value="TAT"/>
    <property type="match status" value="1"/>
</dbReference>
<dbReference type="InterPro" id="IPR011047">
    <property type="entry name" value="Quinoprotein_ADH-like_sf"/>
</dbReference>